<gene>
    <name evidence="1" type="ORF">CEXT_432691</name>
</gene>
<comment type="caution">
    <text evidence="1">The sequence shown here is derived from an EMBL/GenBank/DDBJ whole genome shotgun (WGS) entry which is preliminary data.</text>
</comment>
<evidence type="ECO:0000313" key="2">
    <source>
        <dbReference type="Proteomes" id="UP001054945"/>
    </source>
</evidence>
<name>A0AAV4NJB9_CAEEX</name>
<keyword evidence="2" id="KW-1185">Reference proteome</keyword>
<protein>
    <submittedName>
        <fullName evidence="1">Uncharacterized protein</fullName>
    </submittedName>
</protein>
<dbReference type="Proteomes" id="UP001054945">
    <property type="component" value="Unassembled WGS sequence"/>
</dbReference>
<proteinExistence type="predicted"/>
<accession>A0AAV4NJB9</accession>
<dbReference type="AlphaFoldDB" id="A0AAV4NJB9"/>
<organism evidence="1 2">
    <name type="scientific">Caerostris extrusa</name>
    <name type="common">Bark spider</name>
    <name type="synonym">Caerostris bankana</name>
    <dbReference type="NCBI Taxonomy" id="172846"/>
    <lineage>
        <taxon>Eukaryota</taxon>
        <taxon>Metazoa</taxon>
        <taxon>Ecdysozoa</taxon>
        <taxon>Arthropoda</taxon>
        <taxon>Chelicerata</taxon>
        <taxon>Arachnida</taxon>
        <taxon>Araneae</taxon>
        <taxon>Araneomorphae</taxon>
        <taxon>Entelegynae</taxon>
        <taxon>Araneoidea</taxon>
        <taxon>Araneidae</taxon>
        <taxon>Caerostris</taxon>
    </lineage>
</organism>
<reference evidence="1 2" key="1">
    <citation type="submission" date="2021-06" db="EMBL/GenBank/DDBJ databases">
        <title>Caerostris extrusa draft genome.</title>
        <authorList>
            <person name="Kono N."/>
            <person name="Arakawa K."/>
        </authorList>
    </citation>
    <scope>NUCLEOTIDE SEQUENCE [LARGE SCALE GENOMIC DNA]</scope>
</reference>
<sequence>MASWQKTTIIEEQIKQCHDPWRCANDSTGIALRRSRQSDWPRNTLPPEPTIDILEDIVNKENNFQAAAEKLKFLLIMMSEGFTLPPSDIPPGYRAVLRLTNKRLY</sequence>
<evidence type="ECO:0000313" key="1">
    <source>
        <dbReference type="EMBL" id="GIX83943.1"/>
    </source>
</evidence>
<dbReference type="EMBL" id="BPLR01003383">
    <property type="protein sequence ID" value="GIX83943.1"/>
    <property type="molecule type" value="Genomic_DNA"/>
</dbReference>